<feature type="compositionally biased region" description="Basic residues" evidence="1">
    <location>
        <begin position="348"/>
        <end position="371"/>
    </location>
</feature>
<sequence>MDLKASTVEILGKQADSYEIPWLPRRTSSRKILKRKANRFLPLATLPDAIKAAADAAATTITTAGARAAQDLTTAVARAVPVPPALPPRLNSLLQRLAERLKEVQDELPYLDELVQGYTTSCQRYSKKNFTKTSMEQASGAAHKQSLLAEWLDETRRRYERKITTSMQQASRAAAKTTPEKTIVRARERCVRPGQISFEILYLQQRLSTVGKLNAPCGCGNYGFCAARCEHIYKIVPHHCGRSKGAFCQKDPALPKPDRVYEVEDEDELMFDDGDANADDDDTSDGQHHMPSMRSQVNFNATVRVRGRRTDSQSLQRFHRQPKLIKANQKSRLSLLHSHHRQGDRSGRHGHWLPRGPSHHGTHGSNHRPHPRQVQQQNLLKPVPTTQRTGPITPNDTSPVSQQPPLIAVFVVNGTVDQTQNSQAISQILAGISASMNKQPNTPAPT</sequence>
<feature type="compositionally biased region" description="Acidic residues" evidence="1">
    <location>
        <begin position="271"/>
        <end position="284"/>
    </location>
</feature>
<keyword evidence="3" id="KW-1185">Reference proteome</keyword>
<feature type="region of interest" description="Disordered" evidence="1">
    <location>
        <begin position="271"/>
        <end position="295"/>
    </location>
</feature>
<accession>A0AA40ET10</accession>
<organism evidence="2 3">
    <name type="scientific">Apiosordaria backusii</name>
    <dbReference type="NCBI Taxonomy" id="314023"/>
    <lineage>
        <taxon>Eukaryota</taxon>
        <taxon>Fungi</taxon>
        <taxon>Dikarya</taxon>
        <taxon>Ascomycota</taxon>
        <taxon>Pezizomycotina</taxon>
        <taxon>Sordariomycetes</taxon>
        <taxon>Sordariomycetidae</taxon>
        <taxon>Sordariales</taxon>
        <taxon>Lasiosphaeriaceae</taxon>
        <taxon>Apiosordaria</taxon>
    </lineage>
</organism>
<feature type="compositionally biased region" description="Polar residues" evidence="1">
    <location>
        <begin position="373"/>
        <end position="402"/>
    </location>
</feature>
<dbReference type="AlphaFoldDB" id="A0AA40ET10"/>
<feature type="region of interest" description="Disordered" evidence="1">
    <location>
        <begin position="327"/>
        <end position="402"/>
    </location>
</feature>
<proteinExistence type="predicted"/>
<name>A0AA40ET10_9PEZI</name>
<protein>
    <submittedName>
        <fullName evidence="2">Uncharacterized protein</fullName>
    </submittedName>
</protein>
<evidence type="ECO:0000313" key="3">
    <source>
        <dbReference type="Proteomes" id="UP001172159"/>
    </source>
</evidence>
<evidence type="ECO:0000256" key="1">
    <source>
        <dbReference type="SAM" id="MobiDB-lite"/>
    </source>
</evidence>
<evidence type="ECO:0000313" key="2">
    <source>
        <dbReference type="EMBL" id="KAK0744845.1"/>
    </source>
</evidence>
<reference evidence="2" key="1">
    <citation type="submission" date="2023-06" db="EMBL/GenBank/DDBJ databases">
        <title>Genome-scale phylogeny and comparative genomics of the fungal order Sordariales.</title>
        <authorList>
            <consortium name="Lawrence Berkeley National Laboratory"/>
            <person name="Hensen N."/>
            <person name="Bonometti L."/>
            <person name="Westerberg I."/>
            <person name="Brannstrom I.O."/>
            <person name="Guillou S."/>
            <person name="Cros-Aarteil S."/>
            <person name="Calhoun S."/>
            <person name="Haridas S."/>
            <person name="Kuo A."/>
            <person name="Mondo S."/>
            <person name="Pangilinan J."/>
            <person name="Riley R."/>
            <person name="Labutti K."/>
            <person name="Andreopoulos B."/>
            <person name="Lipzen A."/>
            <person name="Chen C."/>
            <person name="Yanf M."/>
            <person name="Daum C."/>
            <person name="Ng V."/>
            <person name="Clum A."/>
            <person name="Steindorff A."/>
            <person name="Ohm R."/>
            <person name="Martin F."/>
            <person name="Silar P."/>
            <person name="Natvig D."/>
            <person name="Lalanne C."/>
            <person name="Gautier V."/>
            <person name="Ament-Velasquez S.L."/>
            <person name="Kruys A."/>
            <person name="Hutchinson M.I."/>
            <person name="Powell A.J."/>
            <person name="Barry K."/>
            <person name="Miller A.N."/>
            <person name="Grigoriev I.V."/>
            <person name="Debuchy R."/>
            <person name="Gladieux P."/>
            <person name="Thoren M.H."/>
            <person name="Johannesson H."/>
        </authorList>
    </citation>
    <scope>NUCLEOTIDE SEQUENCE</scope>
    <source>
        <strain evidence="2">CBS 540.89</strain>
    </source>
</reference>
<dbReference type="EMBL" id="JAUKTV010000002">
    <property type="protein sequence ID" value="KAK0744845.1"/>
    <property type="molecule type" value="Genomic_DNA"/>
</dbReference>
<dbReference type="Proteomes" id="UP001172159">
    <property type="component" value="Unassembled WGS sequence"/>
</dbReference>
<comment type="caution">
    <text evidence="2">The sequence shown here is derived from an EMBL/GenBank/DDBJ whole genome shotgun (WGS) entry which is preliminary data.</text>
</comment>
<gene>
    <name evidence="2" type="ORF">B0T21DRAFT_344980</name>
</gene>